<organism evidence="4 5">
    <name type="scientific">Dipteronia dyeriana</name>
    <dbReference type="NCBI Taxonomy" id="168575"/>
    <lineage>
        <taxon>Eukaryota</taxon>
        <taxon>Viridiplantae</taxon>
        <taxon>Streptophyta</taxon>
        <taxon>Embryophyta</taxon>
        <taxon>Tracheophyta</taxon>
        <taxon>Spermatophyta</taxon>
        <taxon>Magnoliopsida</taxon>
        <taxon>eudicotyledons</taxon>
        <taxon>Gunneridae</taxon>
        <taxon>Pentapetalae</taxon>
        <taxon>rosids</taxon>
        <taxon>malvids</taxon>
        <taxon>Sapindales</taxon>
        <taxon>Sapindaceae</taxon>
        <taxon>Hippocastanoideae</taxon>
        <taxon>Acereae</taxon>
        <taxon>Dipteronia</taxon>
    </lineage>
</organism>
<keyword evidence="5" id="KW-1185">Reference proteome</keyword>
<feature type="region of interest" description="Disordered" evidence="2">
    <location>
        <begin position="44"/>
        <end position="65"/>
    </location>
</feature>
<reference evidence="4" key="1">
    <citation type="journal article" date="2023" name="Plant J.">
        <title>Genome sequences and population genomics provide insights into the demographic history, inbreeding, and mutation load of two 'living fossil' tree species of Dipteronia.</title>
        <authorList>
            <person name="Feng Y."/>
            <person name="Comes H.P."/>
            <person name="Chen J."/>
            <person name="Zhu S."/>
            <person name="Lu R."/>
            <person name="Zhang X."/>
            <person name="Li P."/>
            <person name="Qiu J."/>
            <person name="Olsen K.M."/>
            <person name="Qiu Y."/>
        </authorList>
    </citation>
    <scope>NUCLEOTIDE SEQUENCE</scope>
    <source>
        <strain evidence="4">KIB01</strain>
    </source>
</reference>
<dbReference type="Pfam" id="PF13960">
    <property type="entry name" value="DUF4218"/>
    <property type="match status" value="1"/>
</dbReference>
<protein>
    <recommendedName>
        <fullName evidence="3">DUF4218 domain-containing protein</fullName>
    </recommendedName>
</protein>
<evidence type="ECO:0000313" key="4">
    <source>
        <dbReference type="EMBL" id="KAK2637526.1"/>
    </source>
</evidence>
<keyword evidence="1" id="KW-0175">Coiled coil</keyword>
<comment type="caution">
    <text evidence="4">The sequence shown here is derived from an EMBL/GenBank/DDBJ whole genome shotgun (WGS) entry which is preliminary data.</text>
</comment>
<dbReference type="InterPro" id="IPR025452">
    <property type="entry name" value="DUF4218"/>
</dbReference>
<evidence type="ECO:0000256" key="2">
    <source>
        <dbReference type="SAM" id="MobiDB-lite"/>
    </source>
</evidence>
<name>A0AAD9TK61_9ROSI</name>
<proteinExistence type="predicted"/>
<feature type="coiled-coil region" evidence="1">
    <location>
        <begin position="107"/>
        <end position="144"/>
    </location>
</feature>
<accession>A0AAD9TK61</accession>
<sequence>MMHLPIHLIWEAKVAGPIQYKWMYPIERYLLKLNGYVRNMAQPEGSVAEGSSDEKKKGRRNAKGVPNNHNLEVHIYQGRIDQQECIKAKDVYSCCEGSCKRTRVDKTKELVLKIKNMEQELQQYKTMKDELEQLKATQEEVKQMCEFMRVMMSQSSIQLPPTTVFNPLLLLEFGFLW</sequence>
<dbReference type="AlphaFoldDB" id="A0AAD9TK61"/>
<dbReference type="EMBL" id="JANJYI010000009">
    <property type="protein sequence ID" value="KAK2637526.1"/>
    <property type="molecule type" value="Genomic_DNA"/>
</dbReference>
<dbReference type="Proteomes" id="UP001280121">
    <property type="component" value="Unassembled WGS sequence"/>
</dbReference>
<gene>
    <name evidence="4" type="ORF">Ddye_032318</name>
</gene>
<dbReference type="PANTHER" id="PTHR48258">
    <property type="entry name" value="DUF4218 DOMAIN-CONTAINING PROTEIN-RELATED"/>
    <property type="match status" value="1"/>
</dbReference>
<evidence type="ECO:0000256" key="1">
    <source>
        <dbReference type="SAM" id="Coils"/>
    </source>
</evidence>
<evidence type="ECO:0000313" key="5">
    <source>
        <dbReference type="Proteomes" id="UP001280121"/>
    </source>
</evidence>
<evidence type="ECO:0000259" key="3">
    <source>
        <dbReference type="Pfam" id="PF13960"/>
    </source>
</evidence>
<feature type="domain" description="DUF4218" evidence="3">
    <location>
        <begin position="1"/>
        <end position="52"/>
    </location>
</feature>